<feature type="compositionally biased region" description="Polar residues" evidence="4">
    <location>
        <begin position="413"/>
        <end position="435"/>
    </location>
</feature>
<comment type="similarity">
    <text evidence="2">Belongs to the ESS2 family.</text>
</comment>
<dbReference type="InterPro" id="IPR019148">
    <property type="entry name" value="Nuclear_protein_DGCR14_ESS-2"/>
</dbReference>
<evidence type="ECO:0000256" key="2">
    <source>
        <dbReference type="ARBA" id="ARBA00009072"/>
    </source>
</evidence>
<dbReference type="AlphaFoldDB" id="A0A7R8VQM8"/>
<comment type="subcellular location">
    <subcellularLocation>
        <location evidence="1">Nucleus</location>
    </subcellularLocation>
</comment>
<feature type="compositionally biased region" description="Polar residues" evidence="4">
    <location>
        <begin position="116"/>
        <end position="133"/>
    </location>
</feature>
<keyword evidence="3" id="KW-0539">Nucleus</keyword>
<reference evidence="5" key="1">
    <citation type="submission" date="2020-11" db="EMBL/GenBank/DDBJ databases">
        <authorList>
            <person name="Tran Van P."/>
        </authorList>
    </citation>
    <scope>NUCLEOTIDE SEQUENCE</scope>
</reference>
<feature type="region of interest" description="Disordered" evidence="4">
    <location>
        <begin position="374"/>
        <end position="393"/>
    </location>
</feature>
<evidence type="ECO:0000256" key="4">
    <source>
        <dbReference type="SAM" id="MobiDB-lite"/>
    </source>
</evidence>
<organism evidence="5">
    <name type="scientific">Timema douglasi</name>
    <name type="common">Walking stick</name>
    <dbReference type="NCBI Taxonomy" id="61478"/>
    <lineage>
        <taxon>Eukaryota</taxon>
        <taxon>Metazoa</taxon>
        <taxon>Ecdysozoa</taxon>
        <taxon>Arthropoda</taxon>
        <taxon>Hexapoda</taxon>
        <taxon>Insecta</taxon>
        <taxon>Pterygota</taxon>
        <taxon>Neoptera</taxon>
        <taxon>Polyneoptera</taxon>
        <taxon>Phasmatodea</taxon>
        <taxon>Timematodea</taxon>
        <taxon>Timematoidea</taxon>
        <taxon>Timematidae</taxon>
        <taxon>Timema</taxon>
    </lineage>
</organism>
<proteinExistence type="inferred from homology"/>
<dbReference type="EMBL" id="OA570036">
    <property type="protein sequence ID" value="CAD7202994.1"/>
    <property type="molecule type" value="Genomic_DNA"/>
</dbReference>
<dbReference type="PANTHER" id="PTHR12940:SF0">
    <property type="entry name" value="SPLICING FACTOR ESS-2 HOMOLOG"/>
    <property type="match status" value="1"/>
</dbReference>
<evidence type="ECO:0000256" key="3">
    <source>
        <dbReference type="ARBA" id="ARBA00023242"/>
    </source>
</evidence>
<protein>
    <recommendedName>
        <fullName evidence="6">DGCR14</fullName>
    </recommendedName>
</protein>
<evidence type="ECO:0008006" key="6">
    <source>
        <dbReference type="Google" id="ProtNLM"/>
    </source>
</evidence>
<sequence length="474" mass="53005">MLPGDNTVIVRQSNQSLEVFKVPDKPAPKKRKKVLDEDSYIENMGKIIERDFFPDLGNLKVQTDYLDAVERSDLQKLQELGSKFGVDTPSARRFPPSPTTFETPVAKSREDDDPRNNNSNEDAPNSDNTSAPNSDDEVSLDEYLSTHTSEDNQNFEDLAKEATLRVQAKMPWLYQLEELPQRERLDGLQVLSIEQQADPKPRPHNIDMWGYVNKNYIMYVPDGAKLTPQEIIEQVTKKRQIIHSNTRLHTNPFNEHQNKEMIQHLAQTQAHQCVGGKIGVDGKELSQSDTPSVNGFSYVRTPSPAPGVNESPVMTWGDIDATPLRLDGGSTPVRAVQGPSFRIAEPPKREKLAMALAGKASERHRDRKMKALEAARKQLGTPSPGPRSAASMDRLNSMSPAARRLLHRLGSDYSLQTSSGSTPTPKQLNPSTPKSIRSKMCDFRKRAPTPNLNITDNLLNLPSVPRRPKASDFF</sequence>
<dbReference type="PANTHER" id="PTHR12940">
    <property type="entry name" value="ES-2 PROTEIN - RELATED"/>
    <property type="match status" value="1"/>
</dbReference>
<feature type="region of interest" description="Disordered" evidence="4">
    <location>
        <begin position="284"/>
        <end position="312"/>
    </location>
</feature>
<dbReference type="GO" id="GO:0071013">
    <property type="term" value="C:catalytic step 2 spliceosome"/>
    <property type="evidence" value="ECO:0007669"/>
    <property type="project" value="TreeGrafter"/>
</dbReference>
<name>A0A7R8VQM8_TIMDO</name>
<feature type="region of interest" description="Disordered" evidence="4">
    <location>
        <begin position="85"/>
        <end position="139"/>
    </location>
</feature>
<gene>
    <name evidence="5" type="ORF">TDIB3V08_LOCUS9171</name>
</gene>
<evidence type="ECO:0000256" key="1">
    <source>
        <dbReference type="ARBA" id="ARBA00004123"/>
    </source>
</evidence>
<evidence type="ECO:0000313" key="5">
    <source>
        <dbReference type="EMBL" id="CAD7202994.1"/>
    </source>
</evidence>
<accession>A0A7R8VQM8</accession>
<dbReference type="Pfam" id="PF09751">
    <property type="entry name" value="Es2"/>
    <property type="match status" value="1"/>
</dbReference>
<feature type="region of interest" description="Disordered" evidence="4">
    <location>
        <begin position="413"/>
        <end position="436"/>
    </location>
</feature>